<dbReference type="Proteomes" id="UP000026962">
    <property type="component" value="Chromosome 1"/>
</dbReference>
<evidence type="ECO:0000313" key="2">
    <source>
        <dbReference type="Proteomes" id="UP000026962"/>
    </source>
</evidence>
<proteinExistence type="predicted"/>
<dbReference type="AlphaFoldDB" id="A0A0E0JFJ3"/>
<sequence length="82" mass="9273">MEGKGLESFNTLHFNKKITEYIANYRCTLGGGREACVFARLRLLSLPESDSARQRGRRRLHISPGIPLRFPRAKATGRGWGK</sequence>
<accession>A0A0E0JFJ3</accession>
<keyword evidence="2" id="KW-1185">Reference proteome</keyword>
<name>A0A0E0JFJ3_ORYPU</name>
<reference evidence="1" key="1">
    <citation type="submission" date="2015-04" db="UniProtKB">
        <authorList>
            <consortium name="EnsemblPlants"/>
        </authorList>
    </citation>
    <scope>IDENTIFICATION</scope>
</reference>
<protein>
    <submittedName>
        <fullName evidence="1">Uncharacterized protein</fullName>
    </submittedName>
</protein>
<evidence type="ECO:0000313" key="1">
    <source>
        <dbReference type="EnsemblPlants" id="OPUNC01G06970.1"/>
    </source>
</evidence>
<reference evidence="1" key="2">
    <citation type="submission" date="2018-05" db="EMBL/GenBank/DDBJ databases">
        <title>OpunRS2 (Oryza punctata Reference Sequence Version 2).</title>
        <authorList>
            <person name="Zhang J."/>
            <person name="Kudrna D."/>
            <person name="Lee S."/>
            <person name="Talag J."/>
            <person name="Welchert J."/>
            <person name="Wing R.A."/>
        </authorList>
    </citation>
    <scope>NUCLEOTIDE SEQUENCE [LARGE SCALE GENOMIC DNA]</scope>
</reference>
<dbReference type="Gramene" id="OPUNC01G06970.1">
    <property type="protein sequence ID" value="OPUNC01G06970.1"/>
    <property type="gene ID" value="OPUNC01G06970"/>
</dbReference>
<organism evidence="1">
    <name type="scientific">Oryza punctata</name>
    <name type="common">Red rice</name>
    <dbReference type="NCBI Taxonomy" id="4537"/>
    <lineage>
        <taxon>Eukaryota</taxon>
        <taxon>Viridiplantae</taxon>
        <taxon>Streptophyta</taxon>
        <taxon>Embryophyta</taxon>
        <taxon>Tracheophyta</taxon>
        <taxon>Spermatophyta</taxon>
        <taxon>Magnoliopsida</taxon>
        <taxon>Liliopsida</taxon>
        <taxon>Poales</taxon>
        <taxon>Poaceae</taxon>
        <taxon>BOP clade</taxon>
        <taxon>Oryzoideae</taxon>
        <taxon>Oryzeae</taxon>
        <taxon>Oryzinae</taxon>
        <taxon>Oryza</taxon>
    </lineage>
</organism>
<dbReference type="HOGENOM" id="CLU_2562310_0_0_1"/>
<dbReference type="EnsemblPlants" id="OPUNC01G06970.1">
    <property type="protein sequence ID" value="OPUNC01G06970.1"/>
    <property type="gene ID" value="OPUNC01G06970"/>
</dbReference>